<evidence type="ECO:0000256" key="7">
    <source>
        <dbReference type="ARBA" id="ARBA00023242"/>
    </source>
</evidence>
<dbReference type="EMBL" id="CP119935">
    <property type="protein sequence ID" value="WFD02419.1"/>
    <property type="molecule type" value="Genomic_DNA"/>
</dbReference>
<evidence type="ECO:0000256" key="1">
    <source>
        <dbReference type="ARBA" id="ARBA00004123"/>
    </source>
</evidence>
<evidence type="ECO:0000256" key="5">
    <source>
        <dbReference type="ARBA" id="ARBA00022490"/>
    </source>
</evidence>
<dbReference type="Proteomes" id="UP001214603">
    <property type="component" value="Chromosome 2"/>
</dbReference>
<keyword evidence="4" id="KW-0813">Transport</keyword>
<evidence type="ECO:0000256" key="4">
    <source>
        <dbReference type="ARBA" id="ARBA00022448"/>
    </source>
</evidence>
<comment type="similarity">
    <text evidence="3">Belongs to the exportin family.</text>
</comment>
<evidence type="ECO:0000313" key="9">
    <source>
        <dbReference type="Proteomes" id="UP001214603"/>
    </source>
</evidence>
<dbReference type="GO" id="GO:0005049">
    <property type="term" value="F:nuclear export signal receptor activity"/>
    <property type="evidence" value="ECO:0007669"/>
    <property type="project" value="InterPro"/>
</dbReference>
<protein>
    <submittedName>
        <fullName evidence="8">Uncharacterized protein</fullName>
    </submittedName>
</protein>
<dbReference type="PANTHER" id="PTHR12596">
    <property type="entry name" value="EXPORTIN 4,7-RELATED"/>
    <property type="match status" value="1"/>
</dbReference>
<sequence>MSAAPPPLVPPSAARDAACAAVLHACAHLGTAERPAAETALRQFAARDSLVDDAAYVLAASDAPDVHFHVLGALLSQLARLAPEDAARAVPSLTTLRDWILQRALTHAMPPYVVTRQMHAVVLLTKRATSLTRPEPTLALGQHAAVLVSSAEHAPLGLQLALALAEDLGETPRADDVPLGLSADEHAWCHALVQVHTLPALLPAVLNALQAAHDAAALVPAADAAHALLAWSWNTALPADGVQLAPEQLLEAVQRPARDARDGGVPAALAELLLAPALPALLSDAARAAQRLAHSPSHAWAARRAARHLRAALQTVAAYAPGEHTALWAQQRTALAAALGAHVEETSARMSTPGADLGEDVDALRVLAQLYARLVAGASGRVLLAAAPAEVDAVLRALALLTQSAFHAALYVLPAGGDEEALAEADAAVTEVLALWRTLLHALAAPDAPPVADAVHAHVREHVVCAYHDGRLHAAALSAASDVECGVEQASDAEAYDEQLTLYAALARTCLAEALARLTASLAALQAALADAPTDATWEQLHWLALLGAHLVADPAAAEEPSVPSAVADADAATQDALLAFLHAASLVLLPALLPHGPHDAHPASPQTVASLLWMTARWVPTYLLRTDGPPRVLAPLAGDAGAPVLDALLMHVRTALDGWRADADVLVAAAGVLEAFAHTPGAMTMLLARDAMHALVRDTLAALDTLPDAAHAPLLRACVRCLDAARDGVVPAADARAAYYPLVLDAVHARIAAAVRASGAPQHAASAHAALRLVEVLAEGADPYTSRHVHEQLAAQLPAVAQIAQALAAHADVVCAALDAAAATLRALEELGDAPHTDAALATHTLLHAVRPTLHDADNDEALVAYLRTATALAHLGSAPDATRAAADALVGAAPVLTPDALRLVPVREAFAELTTALLLKGGAALLACAQGAPSGTASPLDVLDAARAPPLVIPGGNPFEVTLRAVALLLGTADATIDAQVAALAPALGLLVGKVPDLAPEHHSAPLVHAAFDQLAWDVLRALLLRPLHLPVLSPLVLALRALTLARVRATWLGGQASFFGALEAACAAEPAPRAALLAQSVQHVLQRILASRPEPPASGVAPALAARLLAKEEQAACIALCRTMRPQLLQTRGMLCVQ</sequence>
<dbReference type="Gene3D" id="1.25.10.10">
    <property type="entry name" value="Leucine-rich Repeat Variant"/>
    <property type="match status" value="1"/>
</dbReference>
<evidence type="ECO:0000313" key="8">
    <source>
        <dbReference type="EMBL" id="WFD02419.1"/>
    </source>
</evidence>
<dbReference type="GO" id="GO:0006611">
    <property type="term" value="P:protein export from nucleus"/>
    <property type="evidence" value="ECO:0007669"/>
    <property type="project" value="TreeGrafter"/>
</dbReference>
<keyword evidence="9" id="KW-1185">Reference proteome</keyword>
<dbReference type="GO" id="GO:0005737">
    <property type="term" value="C:cytoplasm"/>
    <property type="evidence" value="ECO:0007669"/>
    <property type="project" value="UniProtKB-SubCell"/>
</dbReference>
<keyword evidence="7" id="KW-0539">Nucleus</keyword>
<reference evidence="8" key="1">
    <citation type="submission" date="2023-03" db="EMBL/GenBank/DDBJ databases">
        <title>Mating type loci evolution in Malassezia.</title>
        <authorList>
            <person name="Coelho M.A."/>
        </authorList>
    </citation>
    <scope>NUCLEOTIDE SEQUENCE</scope>
    <source>
        <strain evidence="8">CBS 7876</strain>
    </source>
</reference>
<name>A0AAF0ISR2_9BASI</name>
<dbReference type="InterPro" id="IPR044189">
    <property type="entry name" value="XPO4/7-like"/>
</dbReference>
<evidence type="ECO:0000256" key="6">
    <source>
        <dbReference type="ARBA" id="ARBA00022927"/>
    </source>
</evidence>
<proteinExistence type="inferred from homology"/>
<evidence type="ECO:0000256" key="3">
    <source>
        <dbReference type="ARBA" id="ARBA00009466"/>
    </source>
</evidence>
<dbReference type="PANTHER" id="PTHR12596:SF1">
    <property type="entry name" value="EXPORTIN-4"/>
    <property type="match status" value="1"/>
</dbReference>
<accession>A0AAF0ISR2</accession>
<dbReference type="GO" id="GO:0005643">
    <property type="term" value="C:nuclear pore"/>
    <property type="evidence" value="ECO:0007669"/>
    <property type="project" value="TreeGrafter"/>
</dbReference>
<evidence type="ECO:0000256" key="2">
    <source>
        <dbReference type="ARBA" id="ARBA00004496"/>
    </source>
</evidence>
<comment type="subcellular location">
    <subcellularLocation>
        <location evidence="2">Cytoplasm</location>
    </subcellularLocation>
    <subcellularLocation>
        <location evidence="1">Nucleus</location>
    </subcellularLocation>
</comment>
<dbReference type="InterPro" id="IPR011989">
    <property type="entry name" value="ARM-like"/>
</dbReference>
<keyword evidence="5" id="KW-0963">Cytoplasm</keyword>
<organism evidence="8 9">
    <name type="scientific">Malassezia obtusa</name>
    <dbReference type="NCBI Taxonomy" id="76774"/>
    <lineage>
        <taxon>Eukaryota</taxon>
        <taxon>Fungi</taxon>
        <taxon>Dikarya</taxon>
        <taxon>Basidiomycota</taxon>
        <taxon>Ustilaginomycotina</taxon>
        <taxon>Malasseziomycetes</taxon>
        <taxon>Malasseziales</taxon>
        <taxon>Malasseziaceae</taxon>
        <taxon>Malassezia</taxon>
    </lineage>
</organism>
<keyword evidence="6" id="KW-0653">Protein transport</keyword>
<dbReference type="AlphaFoldDB" id="A0AAF0ISR2"/>
<gene>
    <name evidence="8" type="ORF">MOBT1_001101</name>
</gene>